<evidence type="ECO:0000313" key="2">
    <source>
        <dbReference type="EMBL" id="EKX50191.1"/>
    </source>
</evidence>
<feature type="region of interest" description="Disordered" evidence="1">
    <location>
        <begin position="29"/>
        <end position="49"/>
    </location>
</feature>
<evidence type="ECO:0000313" key="4">
    <source>
        <dbReference type="Proteomes" id="UP000011087"/>
    </source>
</evidence>
<dbReference type="EMBL" id="JH992979">
    <property type="protein sequence ID" value="EKX50191.1"/>
    <property type="molecule type" value="Genomic_DNA"/>
</dbReference>
<evidence type="ECO:0000256" key="1">
    <source>
        <dbReference type="SAM" id="MobiDB-lite"/>
    </source>
</evidence>
<feature type="region of interest" description="Disordered" evidence="1">
    <location>
        <begin position="143"/>
        <end position="165"/>
    </location>
</feature>
<accession>L1JNM7</accession>
<reference evidence="2 4" key="1">
    <citation type="journal article" date="2012" name="Nature">
        <title>Algal genomes reveal evolutionary mosaicism and the fate of nucleomorphs.</title>
        <authorList>
            <consortium name="DOE Joint Genome Institute"/>
            <person name="Curtis B.A."/>
            <person name="Tanifuji G."/>
            <person name="Burki F."/>
            <person name="Gruber A."/>
            <person name="Irimia M."/>
            <person name="Maruyama S."/>
            <person name="Arias M.C."/>
            <person name="Ball S.G."/>
            <person name="Gile G.H."/>
            <person name="Hirakawa Y."/>
            <person name="Hopkins J.F."/>
            <person name="Kuo A."/>
            <person name="Rensing S.A."/>
            <person name="Schmutz J."/>
            <person name="Symeonidi A."/>
            <person name="Elias M."/>
            <person name="Eveleigh R.J."/>
            <person name="Herman E.K."/>
            <person name="Klute M.J."/>
            <person name="Nakayama T."/>
            <person name="Obornik M."/>
            <person name="Reyes-Prieto A."/>
            <person name="Armbrust E.V."/>
            <person name="Aves S.J."/>
            <person name="Beiko R.G."/>
            <person name="Coutinho P."/>
            <person name="Dacks J.B."/>
            <person name="Durnford D.G."/>
            <person name="Fast N.M."/>
            <person name="Green B.R."/>
            <person name="Grisdale C.J."/>
            <person name="Hempel F."/>
            <person name="Henrissat B."/>
            <person name="Hoppner M.P."/>
            <person name="Ishida K."/>
            <person name="Kim E."/>
            <person name="Koreny L."/>
            <person name="Kroth P.G."/>
            <person name="Liu Y."/>
            <person name="Malik S.B."/>
            <person name="Maier U.G."/>
            <person name="McRose D."/>
            <person name="Mock T."/>
            <person name="Neilson J.A."/>
            <person name="Onodera N.T."/>
            <person name="Poole A.M."/>
            <person name="Pritham E.J."/>
            <person name="Richards T.A."/>
            <person name="Rocap G."/>
            <person name="Roy S.W."/>
            <person name="Sarai C."/>
            <person name="Schaack S."/>
            <person name="Shirato S."/>
            <person name="Slamovits C.H."/>
            <person name="Spencer D.F."/>
            <person name="Suzuki S."/>
            <person name="Worden A.Z."/>
            <person name="Zauner S."/>
            <person name="Barry K."/>
            <person name="Bell C."/>
            <person name="Bharti A.K."/>
            <person name="Crow J.A."/>
            <person name="Grimwood J."/>
            <person name="Kramer R."/>
            <person name="Lindquist E."/>
            <person name="Lucas S."/>
            <person name="Salamov A."/>
            <person name="McFadden G.I."/>
            <person name="Lane C.E."/>
            <person name="Keeling P.J."/>
            <person name="Gray M.W."/>
            <person name="Grigoriev I.V."/>
            <person name="Archibald J.M."/>
        </authorList>
    </citation>
    <scope>NUCLEOTIDE SEQUENCE</scope>
    <source>
        <strain evidence="2 4">CCMP2712</strain>
    </source>
</reference>
<name>L1JNM7_GUITC</name>
<dbReference type="HOGENOM" id="CLU_1613913_0_0_1"/>
<keyword evidence="4" id="KW-1185">Reference proteome</keyword>
<reference evidence="4" key="2">
    <citation type="submission" date="2012-11" db="EMBL/GenBank/DDBJ databases">
        <authorList>
            <person name="Kuo A."/>
            <person name="Curtis B.A."/>
            <person name="Tanifuji G."/>
            <person name="Burki F."/>
            <person name="Gruber A."/>
            <person name="Irimia M."/>
            <person name="Maruyama S."/>
            <person name="Arias M.C."/>
            <person name="Ball S.G."/>
            <person name="Gile G.H."/>
            <person name="Hirakawa Y."/>
            <person name="Hopkins J.F."/>
            <person name="Rensing S.A."/>
            <person name="Schmutz J."/>
            <person name="Symeonidi A."/>
            <person name="Elias M."/>
            <person name="Eveleigh R.J."/>
            <person name="Herman E.K."/>
            <person name="Klute M.J."/>
            <person name="Nakayama T."/>
            <person name="Obornik M."/>
            <person name="Reyes-Prieto A."/>
            <person name="Armbrust E.V."/>
            <person name="Aves S.J."/>
            <person name="Beiko R.G."/>
            <person name="Coutinho P."/>
            <person name="Dacks J.B."/>
            <person name="Durnford D.G."/>
            <person name="Fast N.M."/>
            <person name="Green B.R."/>
            <person name="Grisdale C."/>
            <person name="Hempe F."/>
            <person name="Henrissat B."/>
            <person name="Hoppner M.P."/>
            <person name="Ishida K.-I."/>
            <person name="Kim E."/>
            <person name="Koreny L."/>
            <person name="Kroth P.G."/>
            <person name="Liu Y."/>
            <person name="Malik S.-B."/>
            <person name="Maier U.G."/>
            <person name="McRose D."/>
            <person name="Mock T."/>
            <person name="Neilson J.A."/>
            <person name="Onodera N.T."/>
            <person name="Poole A.M."/>
            <person name="Pritham E.J."/>
            <person name="Richards T.A."/>
            <person name="Rocap G."/>
            <person name="Roy S.W."/>
            <person name="Sarai C."/>
            <person name="Schaack S."/>
            <person name="Shirato S."/>
            <person name="Slamovits C.H."/>
            <person name="Spencer D.F."/>
            <person name="Suzuki S."/>
            <person name="Worden A.Z."/>
            <person name="Zauner S."/>
            <person name="Barry K."/>
            <person name="Bell C."/>
            <person name="Bharti A.K."/>
            <person name="Crow J.A."/>
            <person name="Grimwood J."/>
            <person name="Kramer R."/>
            <person name="Lindquist E."/>
            <person name="Lucas S."/>
            <person name="Salamov A."/>
            <person name="McFadden G.I."/>
            <person name="Lane C.E."/>
            <person name="Keeling P.J."/>
            <person name="Gray M.W."/>
            <person name="Grigoriev I.V."/>
            <person name="Archibald J.M."/>
        </authorList>
    </citation>
    <scope>NUCLEOTIDE SEQUENCE</scope>
    <source>
        <strain evidence="4">CCMP2712</strain>
    </source>
</reference>
<dbReference type="KEGG" id="gtt:GUITHDRAFT_151245"/>
<dbReference type="GeneID" id="17307017"/>
<gene>
    <name evidence="2" type="ORF">GUITHDRAFT_151245</name>
</gene>
<dbReference type="AlphaFoldDB" id="L1JNM7"/>
<protein>
    <submittedName>
        <fullName evidence="2 3">Uncharacterized protein</fullName>
    </submittedName>
</protein>
<sequence length="165" mass="18200">MLSTIERCLSAKDVLLERPLYLTNAESRQDDHNGAQVHEKTCGKRKRADEEHPDTSCKIEWVGNPSSTCPGQVIDSFLDAENGLDASPTSAIWSEWNESEDTDLKIKGDAKLVGSDELPFVPEIQLEAQACEEGVDRERTMNVDALGPSTRPSVQQETIDAVKSE</sequence>
<evidence type="ECO:0000313" key="3">
    <source>
        <dbReference type="EnsemblProtists" id="EKX50191"/>
    </source>
</evidence>
<dbReference type="EnsemblProtists" id="EKX50191">
    <property type="protein sequence ID" value="EKX50191"/>
    <property type="gene ID" value="GUITHDRAFT_151245"/>
</dbReference>
<proteinExistence type="predicted"/>
<dbReference type="Proteomes" id="UP000011087">
    <property type="component" value="Unassembled WGS sequence"/>
</dbReference>
<dbReference type="RefSeq" id="XP_005837171.1">
    <property type="nucleotide sequence ID" value="XM_005837114.1"/>
</dbReference>
<organism evidence="2">
    <name type="scientific">Guillardia theta (strain CCMP2712)</name>
    <name type="common">Cryptophyte</name>
    <dbReference type="NCBI Taxonomy" id="905079"/>
    <lineage>
        <taxon>Eukaryota</taxon>
        <taxon>Cryptophyceae</taxon>
        <taxon>Pyrenomonadales</taxon>
        <taxon>Geminigeraceae</taxon>
        <taxon>Guillardia</taxon>
    </lineage>
</organism>
<reference evidence="3" key="3">
    <citation type="submission" date="2016-03" db="UniProtKB">
        <authorList>
            <consortium name="EnsemblProtists"/>
        </authorList>
    </citation>
    <scope>IDENTIFICATION</scope>
</reference>
<dbReference type="PaxDb" id="55529-EKX50191"/>